<dbReference type="AlphaFoldDB" id="A0A0F9G281"/>
<reference evidence="1" key="1">
    <citation type="journal article" date="2015" name="Nature">
        <title>Complex archaea that bridge the gap between prokaryotes and eukaryotes.</title>
        <authorList>
            <person name="Spang A."/>
            <person name="Saw J.H."/>
            <person name="Jorgensen S.L."/>
            <person name="Zaremba-Niedzwiedzka K."/>
            <person name="Martijn J."/>
            <person name="Lind A.E."/>
            <person name="van Eijk R."/>
            <person name="Schleper C."/>
            <person name="Guy L."/>
            <person name="Ettema T.J."/>
        </authorList>
    </citation>
    <scope>NUCLEOTIDE SEQUENCE</scope>
</reference>
<organism evidence="1">
    <name type="scientific">marine sediment metagenome</name>
    <dbReference type="NCBI Taxonomy" id="412755"/>
    <lineage>
        <taxon>unclassified sequences</taxon>
        <taxon>metagenomes</taxon>
        <taxon>ecological metagenomes</taxon>
    </lineage>
</organism>
<comment type="caution">
    <text evidence="1">The sequence shown here is derived from an EMBL/GenBank/DDBJ whole genome shotgun (WGS) entry which is preliminary data.</text>
</comment>
<evidence type="ECO:0000313" key="1">
    <source>
        <dbReference type="EMBL" id="KKL57522.1"/>
    </source>
</evidence>
<proteinExistence type="predicted"/>
<dbReference type="EMBL" id="LAZR01030138">
    <property type="protein sequence ID" value="KKL57522.1"/>
    <property type="molecule type" value="Genomic_DNA"/>
</dbReference>
<sequence>MDEQREQAEQIHQNLLRGIGHALLALKWEMRAHQRRLKNDDGDANYCEIKSDSEAANAESEMAQ</sequence>
<protein>
    <submittedName>
        <fullName evidence="1">Uncharacterized protein</fullName>
    </submittedName>
</protein>
<accession>A0A0F9G281</accession>
<gene>
    <name evidence="1" type="ORF">LCGC14_2234600</name>
</gene>
<name>A0A0F9G281_9ZZZZ</name>